<gene>
    <name evidence="1" type="ORF">GLOTRDRAFT_31261</name>
</gene>
<protein>
    <recommendedName>
        <fullName evidence="3">Tc1-like transposase DDE domain-containing protein</fullName>
    </recommendedName>
</protein>
<dbReference type="InterPro" id="IPR036397">
    <property type="entry name" value="RNaseH_sf"/>
</dbReference>
<proteinExistence type="predicted"/>
<dbReference type="KEGG" id="gtr:GLOTRDRAFT_31261"/>
<dbReference type="EMBL" id="KB469296">
    <property type="protein sequence ID" value="EPQ61301.1"/>
    <property type="molecule type" value="Genomic_DNA"/>
</dbReference>
<dbReference type="GO" id="GO:0003676">
    <property type="term" value="F:nucleic acid binding"/>
    <property type="evidence" value="ECO:0007669"/>
    <property type="project" value="InterPro"/>
</dbReference>
<dbReference type="AlphaFoldDB" id="S7QNZ7"/>
<dbReference type="SUPFAM" id="SSF46689">
    <property type="entry name" value="Homeodomain-like"/>
    <property type="match status" value="1"/>
</dbReference>
<organism evidence="1 2">
    <name type="scientific">Gloeophyllum trabeum (strain ATCC 11539 / FP-39264 / Madison 617)</name>
    <name type="common">Brown rot fungus</name>
    <dbReference type="NCBI Taxonomy" id="670483"/>
    <lineage>
        <taxon>Eukaryota</taxon>
        <taxon>Fungi</taxon>
        <taxon>Dikarya</taxon>
        <taxon>Basidiomycota</taxon>
        <taxon>Agaricomycotina</taxon>
        <taxon>Agaricomycetes</taxon>
        <taxon>Gloeophyllales</taxon>
        <taxon>Gloeophyllaceae</taxon>
        <taxon>Gloeophyllum</taxon>
    </lineage>
</organism>
<keyword evidence="2" id="KW-1185">Reference proteome</keyword>
<dbReference type="OMA" id="DELQWFL"/>
<dbReference type="PANTHER" id="PTHR46564">
    <property type="entry name" value="TRANSPOSASE"/>
    <property type="match status" value="1"/>
</dbReference>
<dbReference type="RefSeq" id="XP_007860240.1">
    <property type="nucleotide sequence ID" value="XM_007862049.1"/>
</dbReference>
<name>S7QNZ7_GLOTA</name>
<sequence>MVNRHISSDLKECALRLWDAGWDREDICDALLISQASLYHWRAIFQTFGVVAKPPSPLCGCTRIITRAVLADSEAIFIHNPDTHLDELKWWLVIHHDIVISTSALSQNLHMAGLTRKLLQKIASERDYKRTAEWKEMIQQQAHCACCCLHNSSSGDRYSLVAALMKGGCIAASVVPGSFDSYQFFDFIAEEVLPLMNPFPDTRSILVIDNCHIHHNDALRDLVCAAGEQTLPTACTCKLISS</sequence>
<dbReference type="PANTHER" id="PTHR46564:SF1">
    <property type="entry name" value="TRANSPOSASE"/>
    <property type="match status" value="1"/>
</dbReference>
<dbReference type="GeneID" id="19305378"/>
<dbReference type="Gene3D" id="3.30.420.10">
    <property type="entry name" value="Ribonuclease H-like superfamily/Ribonuclease H"/>
    <property type="match status" value="1"/>
</dbReference>
<reference evidence="1 2" key="1">
    <citation type="journal article" date="2012" name="Science">
        <title>The Paleozoic origin of enzymatic lignin decomposition reconstructed from 31 fungal genomes.</title>
        <authorList>
            <person name="Floudas D."/>
            <person name="Binder M."/>
            <person name="Riley R."/>
            <person name="Barry K."/>
            <person name="Blanchette R.A."/>
            <person name="Henrissat B."/>
            <person name="Martinez A.T."/>
            <person name="Otillar R."/>
            <person name="Spatafora J.W."/>
            <person name="Yadav J.S."/>
            <person name="Aerts A."/>
            <person name="Benoit I."/>
            <person name="Boyd A."/>
            <person name="Carlson A."/>
            <person name="Copeland A."/>
            <person name="Coutinho P.M."/>
            <person name="de Vries R.P."/>
            <person name="Ferreira P."/>
            <person name="Findley K."/>
            <person name="Foster B."/>
            <person name="Gaskell J."/>
            <person name="Glotzer D."/>
            <person name="Gorecki P."/>
            <person name="Heitman J."/>
            <person name="Hesse C."/>
            <person name="Hori C."/>
            <person name="Igarashi K."/>
            <person name="Jurgens J.A."/>
            <person name="Kallen N."/>
            <person name="Kersten P."/>
            <person name="Kohler A."/>
            <person name="Kuees U."/>
            <person name="Kumar T.K.A."/>
            <person name="Kuo A."/>
            <person name="LaButti K."/>
            <person name="Larrondo L.F."/>
            <person name="Lindquist E."/>
            <person name="Ling A."/>
            <person name="Lombard V."/>
            <person name="Lucas S."/>
            <person name="Lundell T."/>
            <person name="Martin R."/>
            <person name="McLaughlin D.J."/>
            <person name="Morgenstern I."/>
            <person name="Morin E."/>
            <person name="Murat C."/>
            <person name="Nagy L.G."/>
            <person name="Nolan M."/>
            <person name="Ohm R.A."/>
            <person name="Patyshakuliyeva A."/>
            <person name="Rokas A."/>
            <person name="Ruiz-Duenas F.J."/>
            <person name="Sabat G."/>
            <person name="Salamov A."/>
            <person name="Samejima M."/>
            <person name="Schmutz J."/>
            <person name="Slot J.C."/>
            <person name="St John F."/>
            <person name="Stenlid J."/>
            <person name="Sun H."/>
            <person name="Sun S."/>
            <person name="Syed K."/>
            <person name="Tsang A."/>
            <person name="Wiebenga A."/>
            <person name="Young D."/>
            <person name="Pisabarro A."/>
            <person name="Eastwood D.C."/>
            <person name="Martin F."/>
            <person name="Cullen D."/>
            <person name="Grigoriev I.V."/>
            <person name="Hibbett D.S."/>
        </authorList>
    </citation>
    <scope>NUCLEOTIDE SEQUENCE [LARGE SCALE GENOMIC DNA]</scope>
    <source>
        <strain evidence="1 2">ATCC 11539</strain>
    </source>
</reference>
<dbReference type="InterPro" id="IPR009057">
    <property type="entry name" value="Homeodomain-like_sf"/>
</dbReference>
<dbReference type="OrthoDB" id="2266637at2759"/>
<evidence type="ECO:0000313" key="2">
    <source>
        <dbReference type="Proteomes" id="UP000030669"/>
    </source>
</evidence>
<evidence type="ECO:0000313" key="1">
    <source>
        <dbReference type="EMBL" id="EPQ61301.1"/>
    </source>
</evidence>
<accession>S7QNZ7</accession>
<dbReference type="eggNOG" id="ENOG502S808">
    <property type="taxonomic scope" value="Eukaryota"/>
</dbReference>
<dbReference type="HOGENOM" id="CLU_056788_1_6_1"/>
<dbReference type="Proteomes" id="UP000030669">
    <property type="component" value="Unassembled WGS sequence"/>
</dbReference>
<evidence type="ECO:0008006" key="3">
    <source>
        <dbReference type="Google" id="ProtNLM"/>
    </source>
</evidence>